<evidence type="ECO:0000256" key="1">
    <source>
        <dbReference type="SAM" id="MobiDB-lite"/>
    </source>
</evidence>
<evidence type="ECO:0000256" key="2">
    <source>
        <dbReference type="SAM" id="Phobius"/>
    </source>
</evidence>
<dbReference type="eggNOG" id="COG5373">
    <property type="taxonomic scope" value="Bacteria"/>
</dbReference>
<name>A0A074MH72_ERYLO</name>
<dbReference type="OrthoDB" id="7161229at2"/>
<comment type="caution">
    <text evidence="3">The sequence shown here is derived from an EMBL/GenBank/DDBJ whole genome shotgun (WGS) entry which is preliminary data.</text>
</comment>
<dbReference type="EMBL" id="JMIW01000001">
    <property type="protein sequence ID" value="KEO92150.1"/>
    <property type="molecule type" value="Genomic_DNA"/>
</dbReference>
<keyword evidence="2" id="KW-0472">Membrane</keyword>
<proteinExistence type="predicted"/>
<dbReference type="STRING" id="1044.EH31_05645"/>
<dbReference type="RefSeq" id="WP_034958524.1">
    <property type="nucleotide sequence ID" value="NZ_JMIW01000001.1"/>
</dbReference>
<evidence type="ECO:0000313" key="4">
    <source>
        <dbReference type="Proteomes" id="UP000027647"/>
    </source>
</evidence>
<feature type="transmembrane region" description="Helical" evidence="2">
    <location>
        <begin position="12"/>
        <end position="32"/>
    </location>
</feature>
<protein>
    <recommendedName>
        <fullName evidence="5">Energy transducer TonB</fullName>
    </recommendedName>
</protein>
<organism evidence="3 4">
    <name type="scientific">Erythrobacter longus</name>
    <dbReference type="NCBI Taxonomy" id="1044"/>
    <lineage>
        <taxon>Bacteria</taxon>
        <taxon>Pseudomonadati</taxon>
        <taxon>Pseudomonadota</taxon>
        <taxon>Alphaproteobacteria</taxon>
        <taxon>Sphingomonadales</taxon>
        <taxon>Erythrobacteraceae</taxon>
        <taxon>Erythrobacter/Porphyrobacter group</taxon>
        <taxon>Erythrobacter</taxon>
    </lineage>
</organism>
<feature type="compositionally biased region" description="Polar residues" evidence="1">
    <location>
        <begin position="111"/>
        <end position="123"/>
    </location>
</feature>
<feature type="region of interest" description="Disordered" evidence="1">
    <location>
        <begin position="78"/>
        <end position="144"/>
    </location>
</feature>
<evidence type="ECO:0008006" key="5">
    <source>
        <dbReference type="Google" id="ProtNLM"/>
    </source>
</evidence>
<dbReference type="Proteomes" id="UP000027647">
    <property type="component" value="Unassembled WGS sequence"/>
</dbReference>
<keyword evidence="4" id="KW-1185">Reference proteome</keyword>
<dbReference type="SUPFAM" id="SSF74653">
    <property type="entry name" value="TolA/TonB C-terminal domain"/>
    <property type="match status" value="1"/>
</dbReference>
<dbReference type="AlphaFoldDB" id="A0A074MH72"/>
<reference evidence="3 4" key="1">
    <citation type="submission" date="2014-04" db="EMBL/GenBank/DDBJ databases">
        <title>A comprehensive comparison of genomes of Erythrobacter spp. strains.</title>
        <authorList>
            <person name="Zheng Q."/>
        </authorList>
    </citation>
    <scope>NUCLEOTIDE SEQUENCE [LARGE SCALE GENOMIC DNA]</scope>
    <source>
        <strain evidence="3 4">DSM 6997</strain>
    </source>
</reference>
<dbReference type="Gene3D" id="3.30.1150.10">
    <property type="match status" value="1"/>
</dbReference>
<keyword evidence="2" id="KW-0812">Transmembrane</keyword>
<keyword evidence="2" id="KW-1133">Transmembrane helix</keyword>
<gene>
    <name evidence="3" type="ORF">EH31_05645</name>
</gene>
<sequence>MTQRTFHSDDRVGLGVAIILHAALAAVLVMQFQQSKPVTFGGDGAISVTIEDGFDEASSSTALGIPDALDAIDEPMPDASVVADEPTPDEVPSRDDPAPRPQPTQRPERNPSPSSRGQQTGQRDGSGDTGFADAFGEGEGTGSAEAVKADIKVSIGQQVSREWNRCRITGLDIDKLSATVSFSMDRSGKITNIGEPRVSGTNPSNSAQAGRFGECAERALKLVGTFQGLPPEHYDLWRNYQFRFVKK</sequence>
<accession>A0A074MH72</accession>
<evidence type="ECO:0000313" key="3">
    <source>
        <dbReference type="EMBL" id="KEO92150.1"/>
    </source>
</evidence>